<dbReference type="AlphaFoldDB" id="A0A1U9MFY8"/>
<gene>
    <name evidence="1" type="ORF">BBC0122_005080</name>
</gene>
<evidence type="ECO:0000313" key="1">
    <source>
        <dbReference type="EMBL" id="AQT46638.1"/>
    </source>
</evidence>
<dbReference type="EMBL" id="CP015625">
    <property type="protein sequence ID" value="AQT46638.1"/>
    <property type="molecule type" value="Genomic_DNA"/>
</dbReference>
<protein>
    <recommendedName>
        <fullName evidence="3">Flagellar FliJ protein</fullName>
    </recommendedName>
</protein>
<dbReference type="OrthoDB" id="7926485at2"/>
<accession>A0A1U9MFY8</accession>
<reference evidence="1 2" key="1">
    <citation type="submission" date="2016-11" db="EMBL/GenBank/DDBJ databases">
        <title>Comparative genomics of Bartonella apis.</title>
        <authorList>
            <person name="Engel P."/>
        </authorList>
    </citation>
    <scope>NUCLEOTIDE SEQUENCE [LARGE SCALE GENOMIC DNA]</scope>
    <source>
        <strain evidence="1 2">BBC0122</strain>
    </source>
</reference>
<keyword evidence="2" id="KW-1185">Reference proteome</keyword>
<organism evidence="1 2">
    <name type="scientific">Bartonella choladocola</name>
    <dbReference type="NCBI Taxonomy" id="2750995"/>
    <lineage>
        <taxon>Bacteria</taxon>
        <taxon>Pseudomonadati</taxon>
        <taxon>Pseudomonadota</taxon>
        <taxon>Alphaproteobacteria</taxon>
        <taxon>Hyphomicrobiales</taxon>
        <taxon>Bartonellaceae</taxon>
        <taxon>Bartonella</taxon>
    </lineage>
</organism>
<name>A0A1U9MFY8_9HYPH</name>
<evidence type="ECO:0000313" key="2">
    <source>
        <dbReference type="Proteomes" id="UP000189632"/>
    </source>
</evidence>
<dbReference type="KEGG" id="bapi:BBC0122_005080"/>
<sequence>MPTQSQRYARLLKAQKLVKARDEAELEGTQSQRSALEDEDKFLFSLMENGSQSDLFDPMMISRRLEKNARNEAVLDNLIVKQRKTLLQSTRRCDVIDEKRKAAEDLEERKELAKMLEEYVAAKIVKDTSLG</sequence>
<dbReference type="Proteomes" id="UP000189632">
    <property type="component" value="Chromosome"/>
</dbReference>
<evidence type="ECO:0008006" key="3">
    <source>
        <dbReference type="Google" id="ProtNLM"/>
    </source>
</evidence>
<proteinExistence type="predicted"/>
<dbReference type="RefSeq" id="WP_077990992.1">
    <property type="nucleotide sequence ID" value="NZ_CAXUOT020000001.1"/>
</dbReference>
<dbReference type="STRING" id="1686310.BBC0244_005220"/>